<comment type="caution">
    <text evidence="1">The sequence shown here is derived from an EMBL/GenBank/DDBJ whole genome shotgun (WGS) entry which is preliminary data.</text>
</comment>
<proteinExistence type="predicted"/>
<dbReference type="EMBL" id="JASMQC010000041">
    <property type="protein sequence ID" value="KAK1930156.1"/>
    <property type="molecule type" value="Genomic_DNA"/>
</dbReference>
<sequence>MTRKWFKYVDQDGQAAASADIVVWDMEDVAGLRRALKEQHDGSHLCRLCYLGPQSLREPGGV</sequence>
<gene>
    <name evidence="1" type="ORF">P3T76_014389</name>
</gene>
<reference evidence="1" key="1">
    <citation type="submission" date="2023-08" db="EMBL/GenBank/DDBJ databases">
        <title>Reference Genome Resource for the Citrus Pathogen Phytophthora citrophthora.</title>
        <authorList>
            <person name="Moller H."/>
            <person name="Coetzee B."/>
            <person name="Rose L.J."/>
            <person name="Van Niekerk J.M."/>
        </authorList>
    </citation>
    <scope>NUCLEOTIDE SEQUENCE</scope>
    <source>
        <strain evidence="1">STE-U-9442</strain>
    </source>
</reference>
<accession>A0AAD9LBB8</accession>
<evidence type="ECO:0000313" key="2">
    <source>
        <dbReference type="Proteomes" id="UP001259832"/>
    </source>
</evidence>
<dbReference type="Proteomes" id="UP001259832">
    <property type="component" value="Unassembled WGS sequence"/>
</dbReference>
<dbReference type="AlphaFoldDB" id="A0AAD9LBB8"/>
<evidence type="ECO:0000313" key="1">
    <source>
        <dbReference type="EMBL" id="KAK1930156.1"/>
    </source>
</evidence>
<keyword evidence="2" id="KW-1185">Reference proteome</keyword>
<name>A0AAD9LBB8_9STRA</name>
<organism evidence="1 2">
    <name type="scientific">Phytophthora citrophthora</name>
    <dbReference type="NCBI Taxonomy" id="4793"/>
    <lineage>
        <taxon>Eukaryota</taxon>
        <taxon>Sar</taxon>
        <taxon>Stramenopiles</taxon>
        <taxon>Oomycota</taxon>
        <taxon>Peronosporomycetes</taxon>
        <taxon>Peronosporales</taxon>
        <taxon>Peronosporaceae</taxon>
        <taxon>Phytophthora</taxon>
    </lineage>
</organism>
<protein>
    <submittedName>
        <fullName evidence="1">Uncharacterized protein</fullName>
    </submittedName>
</protein>